<dbReference type="EMBL" id="BARS01000988">
    <property type="protein sequence ID" value="GAF84759.1"/>
    <property type="molecule type" value="Genomic_DNA"/>
</dbReference>
<comment type="caution">
    <text evidence="1">The sequence shown here is derived from an EMBL/GenBank/DDBJ whole genome shotgun (WGS) entry which is preliminary data.</text>
</comment>
<evidence type="ECO:0008006" key="2">
    <source>
        <dbReference type="Google" id="ProtNLM"/>
    </source>
</evidence>
<sequence>NQRSGVSVRASIASYESLLANAFRRAIRLQEKDIVPRVSDLPYVIPSISGKLEFETIEEGREEQIIEKFIQSAVATVFNRYLSLSELEPVVARFKEGFTLEVADTIPSAEYVRIVKQVEGMRAAVAKLEAGRNPGLVAAAVEFVLEGLHLNKRLNKDKIAGRVHYRG</sequence>
<gene>
    <name evidence="1" type="ORF">S01H1_02118</name>
</gene>
<reference evidence="1" key="1">
    <citation type="journal article" date="2014" name="Front. Microbiol.">
        <title>High frequency of phylogenetically diverse reductive dehalogenase-homologous genes in deep subseafloor sedimentary metagenomes.</title>
        <authorList>
            <person name="Kawai M."/>
            <person name="Futagami T."/>
            <person name="Toyoda A."/>
            <person name="Takaki Y."/>
            <person name="Nishi S."/>
            <person name="Hori S."/>
            <person name="Arai W."/>
            <person name="Tsubouchi T."/>
            <person name="Morono Y."/>
            <person name="Uchiyama I."/>
            <person name="Ito T."/>
            <person name="Fujiyama A."/>
            <person name="Inagaki F."/>
            <person name="Takami H."/>
        </authorList>
    </citation>
    <scope>NUCLEOTIDE SEQUENCE</scope>
    <source>
        <strain evidence="1">Expedition CK06-06</strain>
    </source>
</reference>
<proteinExistence type="predicted"/>
<feature type="non-terminal residue" evidence="1">
    <location>
        <position position="1"/>
    </location>
</feature>
<evidence type="ECO:0000313" key="1">
    <source>
        <dbReference type="EMBL" id="GAF84759.1"/>
    </source>
</evidence>
<protein>
    <recommendedName>
        <fullName evidence="2">Magnesium chelatase</fullName>
    </recommendedName>
</protein>
<organism evidence="1">
    <name type="scientific">marine sediment metagenome</name>
    <dbReference type="NCBI Taxonomy" id="412755"/>
    <lineage>
        <taxon>unclassified sequences</taxon>
        <taxon>metagenomes</taxon>
        <taxon>ecological metagenomes</taxon>
    </lineage>
</organism>
<name>X0SUU2_9ZZZZ</name>
<accession>X0SUU2</accession>
<dbReference type="AlphaFoldDB" id="X0SUU2"/>